<evidence type="ECO:0000256" key="2">
    <source>
        <dbReference type="ARBA" id="ARBA00022676"/>
    </source>
</evidence>
<keyword evidence="4 7" id="KW-0812">Transmembrane</keyword>
<feature type="transmembrane region" description="Helical" evidence="7">
    <location>
        <begin position="6"/>
        <end position="25"/>
    </location>
</feature>
<evidence type="ECO:0000256" key="6">
    <source>
        <dbReference type="ARBA" id="ARBA00023136"/>
    </source>
</evidence>
<keyword evidence="10" id="KW-1185">Reference proteome</keyword>
<feature type="domain" description="Hydroxyproline O-arabinosyltransferase-like" evidence="8">
    <location>
        <begin position="138"/>
        <end position="275"/>
    </location>
</feature>
<evidence type="ECO:0000256" key="5">
    <source>
        <dbReference type="ARBA" id="ARBA00022989"/>
    </source>
</evidence>
<keyword evidence="5 7" id="KW-1133">Transmembrane helix</keyword>
<name>A0A6A4M0I5_9ERIC</name>
<protein>
    <recommendedName>
        <fullName evidence="8">Hydroxyproline O-arabinosyltransferase-like domain-containing protein</fullName>
    </recommendedName>
</protein>
<comment type="caution">
    <text evidence="9">The sequence shown here is derived from an EMBL/GenBank/DDBJ whole genome shotgun (WGS) entry which is preliminary data.</text>
</comment>
<keyword evidence="6 7" id="KW-0472">Membrane</keyword>
<evidence type="ECO:0000256" key="7">
    <source>
        <dbReference type="SAM" id="Phobius"/>
    </source>
</evidence>
<dbReference type="AlphaFoldDB" id="A0A6A4M0I5"/>
<dbReference type="InterPro" id="IPR044845">
    <property type="entry name" value="HPAT/SRGT1-like"/>
</dbReference>
<comment type="subcellular location">
    <subcellularLocation>
        <location evidence="1">Membrane</location>
        <topology evidence="1">Single-pass membrane protein</topology>
    </subcellularLocation>
</comment>
<dbReference type="GO" id="GO:0016757">
    <property type="term" value="F:glycosyltransferase activity"/>
    <property type="evidence" value="ECO:0007669"/>
    <property type="project" value="UniProtKB-KW"/>
</dbReference>
<sequence length="277" mass="31047">MGCGNIFFTLVITLSAALITYNVIISANAPLKSEFPGPSKTNPSIATTDGDGGFISVDPIIKMPLDRSKKRLFHTAVTSSDSVYNTWQARVMYYWFKRFRDQPGSEMGGFTRILHSGRPDRFMDEIPTFVAQPLPDGIDQEALKKIAPTWMNVSLAMKKDPEADKSFGWVLEMYAYAVASALHGVGNILYKDFMIQPPWDTEIGNKFIIHYTYGCDYDLKGKLTYGKIGEWRFDKRSFDAVWPPRNLPMPPPGVPESVVTLVKMVNEATANIPNWGS</sequence>
<dbReference type="InterPro" id="IPR056508">
    <property type="entry name" value="HPAT-like"/>
</dbReference>
<dbReference type="OrthoDB" id="10259977at2759"/>
<evidence type="ECO:0000259" key="8">
    <source>
        <dbReference type="Pfam" id="PF23452"/>
    </source>
</evidence>
<dbReference type="Proteomes" id="UP000428333">
    <property type="component" value="Linkage Group LG05"/>
</dbReference>
<feature type="non-terminal residue" evidence="9">
    <location>
        <position position="1"/>
    </location>
</feature>
<evidence type="ECO:0000313" key="10">
    <source>
        <dbReference type="Proteomes" id="UP000428333"/>
    </source>
</evidence>
<evidence type="ECO:0000256" key="4">
    <source>
        <dbReference type="ARBA" id="ARBA00022692"/>
    </source>
</evidence>
<dbReference type="GO" id="GO:0016020">
    <property type="term" value="C:membrane"/>
    <property type="evidence" value="ECO:0007669"/>
    <property type="project" value="UniProtKB-SubCell"/>
</dbReference>
<reference evidence="9 10" key="1">
    <citation type="journal article" date="2019" name="Genome Biol. Evol.">
        <title>The Rhododendron genome and chromosomal organization provide insight into shared whole-genome duplications across the heath family (Ericaceae).</title>
        <authorList>
            <person name="Soza V.L."/>
            <person name="Lindsley D."/>
            <person name="Waalkes A."/>
            <person name="Ramage E."/>
            <person name="Patwardhan R.P."/>
            <person name="Burton J.N."/>
            <person name="Adey A."/>
            <person name="Kumar A."/>
            <person name="Qiu R."/>
            <person name="Shendure J."/>
            <person name="Hall B."/>
        </authorList>
    </citation>
    <scope>NUCLEOTIDE SEQUENCE [LARGE SCALE GENOMIC DNA]</scope>
    <source>
        <strain evidence="9">RSF 1966-606</strain>
    </source>
</reference>
<keyword evidence="2" id="KW-0328">Glycosyltransferase</keyword>
<proteinExistence type="predicted"/>
<dbReference type="EMBL" id="QEFC01001138">
    <property type="protein sequence ID" value="KAE9460267.1"/>
    <property type="molecule type" value="Genomic_DNA"/>
</dbReference>
<organism evidence="9 10">
    <name type="scientific">Rhododendron williamsianum</name>
    <dbReference type="NCBI Taxonomy" id="262921"/>
    <lineage>
        <taxon>Eukaryota</taxon>
        <taxon>Viridiplantae</taxon>
        <taxon>Streptophyta</taxon>
        <taxon>Embryophyta</taxon>
        <taxon>Tracheophyta</taxon>
        <taxon>Spermatophyta</taxon>
        <taxon>Magnoliopsida</taxon>
        <taxon>eudicotyledons</taxon>
        <taxon>Gunneridae</taxon>
        <taxon>Pentapetalae</taxon>
        <taxon>asterids</taxon>
        <taxon>Ericales</taxon>
        <taxon>Ericaceae</taxon>
        <taxon>Ericoideae</taxon>
        <taxon>Rhodoreae</taxon>
        <taxon>Rhododendron</taxon>
    </lineage>
</organism>
<accession>A0A6A4M0I5</accession>
<dbReference type="PANTHER" id="PTHR31485:SF3">
    <property type="entry name" value="HYDROXYPROLINE O-ARABINOSYLTRANSFERASE 1"/>
    <property type="match status" value="1"/>
</dbReference>
<gene>
    <name evidence="9" type="ORF">C3L33_07829</name>
</gene>
<evidence type="ECO:0000256" key="1">
    <source>
        <dbReference type="ARBA" id="ARBA00004167"/>
    </source>
</evidence>
<evidence type="ECO:0000256" key="3">
    <source>
        <dbReference type="ARBA" id="ARBA00022679"/>
    </source>
</evidence>
<dbReference type="PANTHER" id="PTHR31485">
    <property type="entry name" value="PEPTIDYL SERINE ALPHA-GALACTOSYLTRANSFERASE"/>
    <property type="match status" value="1"/>
</dbReference>
<evidence type="ECO:0000313" key="9">
    <source>
        <dbReference type="EMBL" id="KAE9460267.1"/>
    </source>
</evidence>
<keyword evidence="3" id="KW-0808">Transferase</keyword>
<dbReference type="Pfam" id="PF23452">
    <property type="entry name" value="HPAT"/>
    <property type="match status" value="1"/>
</dbReference>